<dbReference type="Gene3D" id="3.50.50.60">
    <property type="entry name" value="FAD/NAD(P)-binding domain"/>
    <property type="match status" value="2"/>
</dbReference>
<keyword evidence="10" id="KW-1185">Reference proteome</keyword>
<evidence type="ECO:0000256" key="6">
    <source>
        <dbReference type="ARBA" id="ARBA00023002"/>
    </source>
</evidence>
<feature type="domain" description="FAD-binding" evidence="8">
    <location>
        <begin position="5"/>
        <end position="333"/>
    </location>
</feature>
<dbReference type="EMBL" id="RPOK01000001">
    <property type="protein sequence ID" value="RPJ67987.1"/>
    <property type="molecule type" value="Genomic_DNA"/>
</dbReference>
<keyword evidence="5" id="KW-0274">FAD</keyword>
<keyword evidence="7" id="KW-0503">Monooxygenase</keyword>
<dbReference type="InterPro" id="IPR036188">
    <property type="entry name" value="FAD/NAD-bd_sf"/>
</dbReference>
<dbReference type="PANTHER" id="PTHR43876">
    <property type="entry name" value="UBIQUINONE BIOSYNTHESIS MONOOXYGENASE COQ6, MITOCHONDRIAL"/>
    <property type="match status" value="1"/>
</dbReference>
<dbReference type="GO" id="GO:0071949">
    <property type="term" value="F:FAD binding"/>
    <property type="evidence" value="ECO:0007669"/>
    <property type="project" value="InterPro"/>
</dbReference>
<dbReference type="PANTHER" id="PTHR43876:SF7">
    <property type="entry name" value="UBIQUINONE BIOSYNTHESIS MONOOXYGENASE COQ6, MITOCHONDRIAL"/>
    <property type="match status" value="1"/>
</dbReference>
<dbReference type="OrthoDB" id="9769565at2"/>
<proteinExistence type="inferred from homology"/>
<evidence type="ECO:0000256" key="2">
    <source>
        <dbReference type="ARBA" id="ARBA00004749"/>
    </source>
</evidence>
<protein>
    <submittedName>
        <fullName evidence="9">FAD-dependent 2-octaprenylphenol hydroxylase</fullName>
    </submittedName>
</protein>
<keyword evidence="4" id="KW-0285">Flavoprotein</keyword>
<dbReference type="Proteomes" id="UP000275281">
    <property type="component" value="Unassembled WGS sequence"/>
</dbReference>
<dbReference type="UniPathway" id="UPA00232"/>
<dbReference type="Pfam" id="PF01494">
    <property type="entry name" value="FAD_binding_3"/>
    <property type="match status" value="1"/>
</dbReference>
<comment type="similarity">
    <text evidence="3">Belongs to the UbiH/COQ6 family.</text>
</comment>
<dbReference type="InterPro" id="IPR010971">
    <property type="entry name" value="UbiH/COQ6"/>
</dbReference>
<comment type="pathway">
    <text evidence="2">Cofactor biosynthesis; ubiquinone biosynthesis.</text>
</comment>
<accession>A0A3N5Y2B4</accession>
<keyword evidence="6" id="KW-0560">Oxidoreductase</keyword>
<dbReference type="InterPro" id="IPR018168">
    <property type="entry name" value="Ubi_Hdrlase_CS"/>
</dbReference>
<evidence type="ECO:0000256" key="4">
    <source>
        <dbReference type="ARBA" id="ARBA00022630"/>
    </source>
</evidence>
<dbReference type="RefSeq" id="WP_124025989.1">
    <property type="nucleotide sequence ID" value="NZ_JBHRSN010000005.1"/>
</dbReference>
<name>A0A3N5Y2B4_9ALTE</name>
<evidence type="ECO:0000256" key="5">
    <source>
        <dbReference type="ARBA" id="ARBA00022827"/>
    </source>
</evidence>
<dbReference type="SUPFAM" id="SSF51905">
    <property type="entry name" value="FAD/NAD(P)-binding domain"/>
    <property type="match status" value="1"/>
</dbReference>
<dbReference type="NCBIfam" id="TIGR01988">
    <property type="entry name" value="Ubi-OHases"/>
    <property type="match status" value="1"/>
</dbReference>
<organism evidence="9 10">
    <name type="scientific">Alteromonas sediminis</name>
    <dbReference type="NCBI Taxonomy" id="2259342"/>
    <lineage>
        <taxon>Bacteria</taxon>
        <taxon>Pseudomonadati</taxon>
        <taxon>Pseudomonadota</taxon>
        <taxon>Gammaproteobacteria</taxon>
        <taxon>Alteromonadales</taxon>
        <taxon>Alteromonadaceae</taxon>
        <taxon>Alteromonas/Salinimonas group</taxon>
        <taxon>Alteromonas</taxon>
    </lineage>
</organism>
<evidence type="ECO:0000256" key="7">
    <source>
        <dbReference type="ARBA" id="ARBA00023033"/>
    </source>
</evidence>
<dbReference type="GO" id="GO:0019168">
    <property type="term" value="F:2-polyprenylphenol 6-hydroxylase activity"/>
    <property type="evidence" value="ECO:0007669"/>
    <property type="project" value="TreeGrafter"/>
</dbReference>
<dbReference type="PROSITE" id="PS01304">
    <property type="entry name" value="UBIH"/>
    <property type="match status" value="1"/>
</dbReference>
<evidence type="ECO:0000259" key="8">
    <source>
        <dbReference type="Pfam" id="PF01494"/>
    </source>
</evidence>
<evidence type="ECO:0000313" key="10">
    <source>
        <dbReference type="Proteomes" id="UP000275281"/>
    </source>
</evidence>
<dbReference type="InterPro" id="IPR051205">
    <property type="entry name" value="UbiH/COQ6_monooxygenase"/>
</dbReference>
<evidence type="ECO:0000256" key="3">
    <source>
        <dbReference type="ARBA" id="ARBA00005349"/>
    </source>
</evidence>
<comment type="cofactor">
    <cofactor evidence="1">
        <name>FAD</name>
        <dbReference type="ChEBI" id="CHEBI:57692"/>
    </cofactor>
</comment>
<evidence type="ECO:0000313" key="9">
    <source>
        <dbReference type="EMBL" id="RPJ67987.1"/>
    </source>
</evidence>
<sequence length="381" mass="41709">MQHFDISIVGAGMVGLALARALAPLNKRIALIGAEPLTQSLPTEPTLRVSAINLHNQSQLEALNVWQHLDTTRTCTYDDMLVWEARSFGKITFTASEANASHLGTIVENQALVNALAKEVLTQSNVQVFDAVSIDKLSLGEKQHAIVLSDEQMLSTDFIVGADGGQSLVRKIANFPLTFRDYGQQAIVATIKTTLPHENCARQVFTEHGPLALLPLGDPHLCSIVWSQTTKVSEALLVLDEDAFNKALMVTSDQVLGKIRLASERRAFPLKMQYARKWLDNNLVLCGDAAHTIHPLAGQGVNLGFGDVWHLADYLLQNGDLRQYERSRKTHAVKTIAAMEGFHQLFTGSHPLKKLIRSSGLSLVNKQDLLKGSLLSQALGV</sequence>
<comment type="caution">
    <text evidence="9">The sequence shown here is derived from an EMBL/GenBank/DDBJ whole genome shotgun (WGS) entry which is preliminary data.</text>
</comment>
<gene>
    <name evidence="9" type="ORF">DRW07_00810</name>
</gene>
<dbReference type="PRINTS" id="PR00420">
    <property type="entry name" value="RNGMNOXGNASE"/>
</dbReference>
<dbReference type="InterPro" id="IPR002938">
    <property type="entry name" value="FAD-bd"/>
</dbReference>
<dbReference type="GO" id="GO:0006744">
    <property type="term" value="P:ubiquinone biosynthetic process"/>
    <property type="evidence" value="ECO:0007669"/>
    <property type="project" value="UniProtKB-UniPathway"/>
</dbReference>
<evidence type="ECO:0000256" key="1">
    <source>
        <dbReference type="ARBA" id="ARBA00001974"/>
    </source>
</evidence>
<dbReference type="AlphaFoldDB" id="A0A3N5Y2B4"/>
<reference evidence="9 10" key="1">
    <citation type="submission" date="2018-11" db="EMBL/GenBank/DDBJ databases">
        <authorList>
            <person name="Ye M.-Q."/>
            <person name="Du Z.-J."/>
        </authorList>
    </citation>
    <scope>NUCLEOTIDE SEQUENCE [LARGE SCALE GENOMIC DNA]</scope>
    <source>
        <strain evidence="9 10">U0105</strain>
    </source>
</reference>